<protein>
    <submittedName>
        <fullName evidence="1">Uncharacterized protein</fullName>
    </submittedName>
</protein>
<evidence type="ECO:0000313" key="2">
    <source>
        <dbReference type="Proteomes" id="UP001589783"/>
    </source>
</evidence>
<dbReference type="Proteomes" id="UP001589783">
    <property type="component" value="Unassembled WGS sequence"/>
</dbReference>
<organism evidence="1 2">
    <name type="scientific">Gordonia phosphorivorans</name>
    <dbReference type="NCBI Taxonomy" id="1056982"/>
    <lineage>
        <taxon>Bacteria</taxon>
        <taxon>Bacillati</taxon>
        <taxon>Actinomycetota</taxon>
        <taxon>Actinomycetes</taxon>
        <taxon>Mycobacteriales</taxon>
        <taxon>Gordoniaceae</taxon>
        <taxon>Gordonia</taxon>
    </lineage>
</organism>
<comment type="caution">
    <text evidence="1">The sequence shown here is derived from an EMBL/GenBank/DDBJ whole genome shotgun (WGS) entry which is preliminary data.</text>
</comment>
<name>A0ABV6H446_9ACTN</name>
<gene>
    <name evidence="1" type="ORF">ACFFJD_02020</name>
</gene>
<dbReference type="RefSeq" id="WP_382360158.1">
    <property type="nucleotide sequence ID" value="NZ_JBHLWV010000006.1"/>
</dbReference>
<keyword evidence="2" id="KW-1185">Reference proteome</keyword>
<reference evidence="1 2" key="1">
    <citation type="submission" date="2024-09" db="EMBL/GenBank/DDBJ databases">
        <authorList>
            <person name="Sun Q."/>
            <person name="Mori K."/>
        </authorList>
    </citation>
    <scope>NUCLEOTIDE SEQUENCE [LARGE SCALE GENOMIC DNA]</scope>
    <source>
        <strain evidence="1 2">CCM 7957</strain>
    </source>
</reference>
<proteinExistence type="predicted"/>
<evidence type="ECO:0000313" key="1">
    <source>
        <dbReference type="EMBL" id="MFC0313629.1"/>
    </source>
</evidence>
<accession>A0ABV6H446</accession>
<dbReference type="EMBL" id="JBHLWV010000006">
    <property type="protein sequence ID" value="MFC0313629.1"/>
    <property type="molecule type" value="Genomic_DNA"/>
</dbReference>
<sequence length="185" mass="20887">MHSTETTLIVDLLDRTLEYRAGSEVKRATLPDRDFGSVDLASAMLSVLERASAKSDAEHNWWIVRQPEYAYDSGNYPTQFELTLVTNNPREEWDTYLRVTTDGHLTVGVGVHQGESETITAGGNDDRLDVLTSNLEQCVEWGAREGYVATEPWLIRALKTQEGLELEARARATYMPPPQWSPTWD</sequence>